<dbReference type="PANTHER" id="PTHR12121:SF36">
    <property type="entry name" value="ENDONUCLEASE_EXONUCLEASE_PHOSPHATASE DOMAIN-CONTAINING PROTEIN"/>
    <property type="match status" value="1"/>
</dbReference>
<dbReference type="GO" id="GO:0004519">
    <property type="term" value="F:endonuclease activity"/>
    <property type="evidence" value="ECO:0007669"/>
    <property type="project" value="UniProtKB-KW"/>
</dbReference>
<comment type="caution">
    <text evidence="2">The sequence shown here is derived from an EMBL/GenBank/DDBJ whole genome shotgun (WGS) entry which is preliminary data.</text>
</comment>
<accession>A0A1X4GJA8</accession>
<dbReference type="GO" id="GO:0000175">
    <property type="term" value="F:3'-5'-RNA exonuclease activity"/>
    <property type="evidence" value="ECO:0007669"/>
    <property type="project" value="TreeGrafter"/>
</dbReference>
<protein>
    <submittedName>
        <fullName evidence="2">Endonuclease/exonuclease/phosphatase</fullName>
    </submittedName>
</protein>
<dbReference type="CDD" id="cd09083">
    <property type="entry name" value="EEP-1"/>
    <property type="match status" value="1"/>
</dbReference>
<feature type="domain" description="Endonuclease/exonuclease/phosphatase" evidence="1">
    <location>
        <begin position="6"/>
        <end position="244"/>
    </location>
</feature>
<dbReference type="InterPro" id="IPR050410">
    <property type="entry name" value="CCR4/nocturin_mRNA_transcr"/>
</dbReference>
<dbReference type="RefSeq" id="WP_085726624.1">
    <property type="nucleotide sequence ID" value="NZ_NBYN01000003.1"/>
</dbReference>
<evidence type="ECO:0000313" key="2">
    <source>
        <dbReference type="EMBL" id="OSO97254.1"/>
    </source>
</evidence>
<keyword evidence="2" id="KW-0255">Endonuclease</keyword>
<evidence type="ECO:0000313" key="3">
    <source>
        <dbReference type="Proteomes" id="UP000192997"/>
    </source>
</evidence>
<keyword evidence="2" id="KW-0378">Hydrolase</keyword>
<dbReference type="AlphaFoldDB" id="A0A1X4GJA8"/>
<dbReference type="Proteomes" id="UP000192997">
    <property type="component" value="Unassembled WGS sequence"/>
</dbReference>
<dbReference type="Pfam" id="PF03372">
    <property type="entry name" value="Exo_endo_phos"/>
    <property type="match status" value="1"/>
</dbReference>
<dbReference type="Gene3D" id="3.60.10.10">
    <property type="entry name" value="Endonuclease/exonuclease/phosphatase"/>
    <property type="match status" value="1"/>
</dbReference>
<evidence type="ECO:0000259" key="1">
    <source>
        <dbReference type="Pfam" id="PF03372"/>
    </source>
</evidence>
<dbReference type="InterPro" id="IPR005135">
    <property type="entry name" value="Endo/exonuclease/phosphatase"/>
</dbReference>
<keyword evidence="2" id="KW-0540">Nuclease</keyword>
<dbReference type="SUPFAM" id="SSF56219">
    <property type="entry name" value="DNase I-like"/>
    <property type="match status" value="1"/>
</dbReference>
<organism evidence="2 3">
    <name type="scientific">Cylindrospermopsis raciborskii CENA303</name>
    <dbReference type="NCBI Taxonomy" id="1170769"/>
    <lineage>
        <taxon>Bacteria</taxon>
        <taxon>Bacillati</taxon>
        <taxon>Cyanobacteriota</taxon>
        <taxon>Cyanophyceae</taxon>
        <taxon>Nostocales</taxon>
        <taxon>Aphanizomenonaceae</taxon>
        <taxon>Cylindrospermopsis</taxon>
    </lineage>
</organism>
<dbReference type="PANTHER" id="PTHR12121">
    <property type="entry name" value="CARBON CATABOLITE REPRESSOR PROTEIN 4"/>
    <property type="match status" value="1"/>
</dbReference>
<reference evidence="3" key="1">
    <citation type="submission" date="2017-04" db="EMBL/GenBank/DDBJ databases">
        <authorList>
            <person name="Abreu V.A."/>
            <person name="Popin R.V."/>
            <person name="Rigonato J."/>
            <person name="Andreote A.P."/>
            <person name="Schaker P.C."/>
            <person name="Hoff-Risseti C."/>
            <person name="Alvarenga D.O."/>
            <person name="Varani A.M."/>
            <person name="Fiore M.F."/>
        </authorList>
    </citation>
    <scope>NUCLEOTIDE SEQUENCE [LARGE SCALE GENOMIC DNA]</scope>
    <source>
        <strain evidence="3">CENA303</strain>
    </source>
</reference>
<sequence>MQITVMTFNLRCDKPDPGERCWQKRVGAIACMIENYQPELWGTQEGQPHQLRDLQVLLPDYEFVGGDRTGTGKGEHCAIFYKRGKLQLRETQDFYLSDTPEIPGSITWGTRLPRMVTWANFMVEDLGFSVTIMNTHLDHEVSRARELGAGLVSLRLMNFPMEDYLLLTGDFNAGPKSLERIILADNYRIRDVLGNLPLESQKTFHDFTGQAWDPRDTIYCDHRWQINHVIIDDQRWEGIWPSDHFPVIVKLGLTGET</sequence>
<keyword evidence="2" id="KW-0269">Exonuclease</keyword>
<dbReference type="EMBL" id="NBYN01000003">
    <property type="protein sequence ID" value="OSO97254.1"/>
    <property type="molecule type" value="Genomic_DNA"/>
</dbReference>
<gene>
    <name evidence="2" type="ORF">B7O87_00325</name>
</gene>
<proteinExistence type="predicted"/>
<name>A0A1X4GJA8_9CYAN</name>
<dbReference type="InterPro" id="IPR036691">
    <property type="entry name" value="Endo/exonu/phosph_ase_sf"/>
</dbReference>